<feature type="compositionally biased region" description="Basic and acidic residues" evidence="7">
    <location>
        <begin position="1162"/>
        <end position="1183"/>
    </location>
</feature>
<dbReference type="InterPro" id="IPR036388">
    <property type="entry name" value="WH-like_DNA-bd_sf"/>
</dbReference>
<feature type="region of interest" description="Disordered" evidence="7">
    <location>
        <begin position="231"/>
        <end position="283"/>
    </location>
</feature>
<evidence type="ECO:0000256" key="2">
    <source>
        <dbReference type="ARBA" id="ARBA00005995"/>
    </source>
</evidence>
<dbReference type="InterPro" id="IPR050281">
    <property type="entry name" value="Flavin_monoamine_oxidase"/>
</dbReference>
<dbReference type="SUPFAM" id="SSF51905">
    <property type="entry name" value="FAD/NAD(P)-binding domain"/>
    <property type="match status" value="1"/>
</dbReference>
<gene>
    <name evidence="9" type="ORF">CJ030_MR8G011211</name>
</gene>
<feature type="compositionally biased region" description="Polar residues" evidence="7">
    <location>
        <begin position="637"/>
        <end position="653"/>
    </location>
</feature>
<organism evidence="9 10">
    <name type="scientific">Morella rubra</name>
    <name type="common">Chinese bayberry</name>
    <dbReference type="NCBI Taxonomy" id="262757"/>
    <lineage>
        <taxon>Eukaryota</taxon>
        <taxon>Viridiplantae</taxon>
        <taxon>Streptophyta</taxon>
        <taxon>Embryophyta</taxon>
        <taxon>Tracheophyta</taxon>
        <taxon>Spermatophyta</taxon>
        <taxon>Magnoliopsida</taxon>
        <taxon>eudicotyledons</taxon>
        <taxon>Gunneridae</taxon>
        <taxon>Pentapetalae</taxon>
        <taxon>rosids</taxon>
        <taxon>fabids</taxon>
        <taxon>Fagales</taxon>
        <taxon>Myricaceae</taxon>
        <taxon>Morella</taxon>
    </lineage>
</organism>
<dbReference type="InterPro" id="IPR009057">
    <property type="entry name" value="Homeodomain-like_sf"/>
</dbReference>
<accession>A0A6A1UVJ4</accession>
<evidence type="ECO:0000256" key="5">
    <source>
        <dbReference type="ARBA" id="ARBA00022853"/>
    </source>
</evidence>
<comment type="similarity">
    <text evidence="2">Belongs to the flavin monoamine oxidase family.</text>
</comment>
<name>A0A6A1UVJ4_9ROSI</name>
<proteinExistence type="inferred from homology"/>
<dbReference type="InterPro" id="IPR036188">
    <property type="entry name" value="FAD/NAD-bd_sf"/>
</dbReference>
<evidence type="ECO:0000256" key="3">
    <source>
        <dbReference type="ARBA" id="ARBA00022630"/>
    </source>
</evidence>
<dbReference type="InterPro" id="IPR002937">
    <property type="entry name" value="Amino_oxidase"/>
</dbReference>
<dbReference type="SUPFAM" id="SSF46689">
    <property type="entry name" value="Homeodomain-like"/>
    <property type="match status" value="1"/>
</dbReference>
<dbReference type="Pfam" id="PF01593">
    <property type="entry name" value="Amino_oxidase"/>
    <property type="match status" value="1"/>
</dbReference>
<dbReference type="Gene3D" id="3.50.50.60">
    <property type="entry name" value="FAD/NAD(P)-binding domain"/>
    <property type="match status" value="1"/>
</dbReference>
<dbReference type="PANTHER" id="PTHR10742">
    <property type="entry name" value="FLAVIN MONOAMINE OXIDASE"/>
    <property type="match status" value="1"/>
</dbReference>
<protein>
    <recommendedName>
        <fullName evidence="8">SWIRM domain-containing protein</fullName>
    </recommendedName>
</protein>
<reference evidence="9 10" key="1">
    <citation type="journal article" date="2019" name="Plant Biotechnol. J.">
        <title>The red bayberry genome and genetic basis of sex determination.</title>
        <authorList>
            <person name="Jia H.M."/>
            <person name="Jia H.J."/>
            <person name="Cai Q.L."/>
            <person name="Wang Y."/>
            <person name="Zhao H.B."/>
            <person name="Yang W.F."/>
            <person name="Wang G.Y."/>
            <person name="Li Y.H."/>
            <person name="Zhan D.L."/>
            <person name="Shen Y.T."/>
            <person name="Niu Q.F."/>
            <person name="Chang L."/>
            <person name="Qiu J."/>
            <person name="Zhao L."/>
            <person name="Xie H.B."/>
            <person name="Fu W.Y."/>
            <person name="Jin J."/>
            <person name="Li X.W."/>
            <person name="Jiao Y."/>
            <person name="Zhou C.C."/>
            <person name="Tu T."/>
            <person name="Chai C.Y."/>
            <person name="Gao J.L."/>
            <person name="Fan L.J."/>
            <person name="van de Weg E."/>
            <person name="Wang J.Y."/>
            <person name="Gao Z.S."/>
        </authorList>
    </citation>
    <scope>NUCLEOTIDE SEQUENCE [LARGE SCALE GENOMIC DNA]</scope>
    <source>
        <tissue evidence="9">Leaves</tissue>
    </source>
</reference>
<dbReference type="PROSITE" id="PS50934">
    <property type="entry name" value="SWIRM"/>
    <property type="match status" value="1"/>
</dbReference>
<dbReference type="Pfam" id="PF04433">
    <property type="entry name" value="SWIRM"/>
    <property type="match status" value="1"/>
</dbReference>
<comment type="caution">
    <text evidence="9">The sequence shown here is derived from an EMBL/GenBank/DDBJ whole genome shotgun (WGS) entry which is preliminary data.</text>
</comment>
<dbReference type="InterPro" id="IPR007526">
    <property type="entry name" value="SWIRM"/>
</dbReference>
<dbReference type="Pfam" id="PF23030">
    <property type="entry name" value="SCAF11-like_C"/>
    <property type="match status" value="1"/>
</dbReference>
<dbReference type="EMBL" id="RXIC02000026">
    <property type="protein sequence ID" value="KAB1203727.1"/>
    <property type="molecule type" value="Genomic_DNA"/>
</dbReference>
<keyword evidence="4" id="KW-0274">FAD</keyword>
<feature type="region of interest" description="Disordered" evidence="7">
    <location>
        <begin position="629"/>
        <end position="663"/>
    </location>
</feature>
<feature type="compositionally biased region" description="Polar residues" evidence="7">
    <location>
        <begin position="566"/>
        <end position="582"/>
    </location>
</feature>
<evidence type="ECO:0000313" key="9">
    <source>
        <dbReference type="EMBL" id="KAB1203727.1"/>
    </source>
</evidence>
<feature type="compositionally biased region" description="Polar residues" evidence="7">
    <location>
        <begin position="273"/>
        <end position="283"/>
    </location>
</feature>
<dbReference type="Gene3D" id="1.10.10.10">
    <property type="entry name" value="Winged helix-like DNA-binding domain superfamily/Winged helix DNA-binding domain"/>
    <property type="match status" value="1"/>
</dbReference>
<feature type="region of interest" description="Disordered" evidence="7">
    <location>
        <begin position="1"/>
        <end position="25"/>
    </location>
</feature>
<sequence length="2078" mass="227178">MDGEDKKSWTKKRSHPVGICFDSDDDEPIGSLFKLKRPRNVKKVKSELESGGEGDRKVEVKEVKLEVEGEDLGGMDDTLASFRKKLRGPKRDSGSGILRGRSSALNVVDSYDKSSNGPAEDGGQDENVISKVLEKCRVMGEDVSNNAIDPRVEDKCKERMKRLKINSKEKTADDHALVNTDLESLGSPCNSLREPECDLCTGEGLIQSVDEPLEDSLSAFVRKAQSGLVRKSRASSSLKQKRDSETLEGGFTPCSENVSGVSQPMTERRLRSESASTMECNSLKSKNRISDDSFCQVADCIEENHDSTRRLPSDSANKLESMKPSNNGHDRSSKAIVEDPLLGSPCSISSSKGIQDEATEDPCGSNPQEGSKVDNDSLNEVSDGDHTHVQLKENSSTPGQKAAMGTRAFKDRLKPCSTVNMTTMVHDVVEIPNSICGSEKMEELNEFDQRKSSKGLIASLTQHSEVFPITQISNADLEISVTYCDEELLDKSSRYASNGICNNFSRNVLEVLPKCVSQNSSPSMKSGETCSADDGLNTCTEEPLLPSDSLQKKHVIVCEGQLSPHPITSNGSHKSGLASQMNEQEKFSDTCLEPKNPSKLKCTSTLHQNLLSDDALNGICVPSHDHLSVNEEGYETSPPSTSQDGNENYTEDATSVPDYESKDRTLSAVQRAVRKAKKHRHGDMAYEGDADWEILLNGRGSLESQSVADSERSLRTRTKCGTSSNIAAEAENGGAAAVSAGLKAHAAGPVEKIKFKEVLKRKGGLQEYLDCRNQILNLWSKDVSRILPLADCGVSGSPFEDEPLRAPLIREIYAFLDQSGYINFGIASEKEKAETNAEHNYQFLKGKNIEQNPGASFADLEDGVSFIVGQVKSTETSMDAKIDVMFENENQTREATKGGGFGTPAVLELSDATEREECIADDYSENCSIDTKLSSRLSNMRVPSTNRSCEMLDGRTVPIISPELMNDSHPLHSSSDDHVGENHSLQCASEVRTKVIVIGAGPAGLTAARHLQRQGFSVIVLEARNRVGGRVFTDRSSLSVPVDLGASIITGVEADVATERRPDPSSLVCAQLGLELTVLNSDCPLYDVVTGQKVPADLDEALEAEYNSLLDDMVLLVAQKGEHAMKMSLEDGLEYALMRRRLARLGKSGATELHGCTSSSFDSEKGGVDGSSPEKNRSKEEVLSPLERRVMDWHFAHLEYGCAARLKQVSLPYWNQDDVYGGFGGAHCMIKGGYSTVIESLGEGLPIHLNHAVTDVSYGTEETGSNCRQGYRVKVSTSNGSEFLGDSVLITVPLGCLKAETIKFSPPLPQWKHFSVQRLGFGVLNKVVLEFPEVFWDDSVDYFGATAEETDQRGQCFMFWNVRKTIRAPVLIALVVGKAAIDGQNMSPSDHVDHALLVLRKLFGEGSVPDPVASVVTDWGRDPYSYGAYSYVAVGASGEDYDLLGRPVDNCLFFAGEATCKEHPDTVGGAMMSGLREAVRIIDIFSTGNDYTAEVEAMEAVHRHSDFERDEVRDITKRLDAVEISNVLYKNSLDGAEILTREALLQEMFFKAKTTAGRLHLAKELLDLPVETLKSFAGTKEGLATLNSWILDSMGKDGTQLLRHCVRVLVLVSKDLLAVRLSGIGKTVKEKVCVHTSRDIRAIASQLVNVWLEVFRKEKACNGGLKFSRQGSAVDPAKRKSLKDVTFGKPPLHTHHCALENKGSLQVSASAGSHLPSNANVKRVNDKVLKLETAKDSNLEFTSKSQGPTVGDINTAMSEEEQAAFAAAEAARAAAVAAAKAYASSEAKCNTSLQLPKIPSFHKFARREQYAQMDEYDAKRKWSGGVLGRQDCISEIDSRNCKVRNWSVDFSAACVNLDSSKVSGDNLSQRSHSNEIASHLNFREHSGESVAMDSSIYTKAWVDAAGSVGIKDYHAIDRWQSQAAAADSEFFHSTLQIKDEEDSNTSWRLPTWNHDRVANDSSVSQVTVNKEPVKNHPRGADRIKQAVVDYVASLLMPLYKARKIDKEGYKTIMKKTATKVMEQATDAEKAMVVSDFLDFKRRNKVGENIVAVLLRRGMPSFALFLHVSCGPGCNFYLQ</sequence>
<feature type="domain" description="SWIRM" evidence="8">
    <location>
        <begin position="733"/>
        <end position="833"/>
    </location>
</feature>
<evidence type="ECO:0000256" key="1">
    <source>
        <dbReference type="ARBA" id="ARBA00001974"/>
    </source>
</evidence>
<feature type="compositionally biased region" description="Polar residues" evidence="7">
    <location>
        <begin position="254"/>
        <end position="265"/>
    </location>
</feature>
<evidence type="ECO:0000256" key="6">
    <source>
        <dbReference type="ARBA" id="ARBA00023002"/>
    </source>
</evidence>
<dbReference type="Gene3D" id="3.90.660.10">
    <property type="match status" value="1"/>
</dbReference>
<evidence type="ECO:0000256" key="7">
    <source>
        <dbReference type="SAM" id="MobiDB-lite"/>
    </source>
</evidence>
<keyword evidence="6" id="KW-0560">Oxidoreductase</keyword>
<feature type="region of interest" description="Disordered" evidence="7">
    <location>
        <begin position="306"/>
        <end position="383"/>
    </location>
</feature>
<dbReference type="GO" id="GO:0141052">
    <property type="term" value="F:histone H3 demethylase activity"/>
    <property type="evidence" value="ECO:0007669"/>
    <property type="project" value="UniProtKB-ARBA"/>
</dbReference>
<evidence type="ECO:0000313" key="10">
    <source>
        <dbReference type="Proteomes" id="UP000516437"/>
    </source>
</evidence>
<keyword evidence="3" id="KW-0285">Flavoprotein</keyword>
<evidence type="ECO:0000256" key="4">
    <source>
        <dbReference type="ARBA" id="ARBA00022827"/>
    </source>
</evidence>
<feature type="compositionally biased region" description="Polar residues" evidence="7">
    <location>
        <begin position="314"/>
        <end position="327"/>
    </location>
</feature>
<dbReference type="Proteomes" id="UP000516437">
    <property type="component" value="Chromosome 8"/>
</dbReference>
<keyword evidence="5" id="KW-0156">Chromatin regulator</keyword>
<comment type="cofactor">
    <cofactor evidence="1">
        <name>FAD</name>
        <dbReference type="ChEBI" id="CHEBI:57692"/>
    </cofactor>
</comment>
<feature type="compositionally biased region" description="Basic and acidic residues" evidence="7">
    <location>
        <begin position="328"/>
        <end position="337"/>
    </location>
</feature>
<dbReference type="InterPro" id="IPR057031">
    <property type="entry name" value="SFR19-like_C"/>
</dbReference>
<feature type="region of interest" description="Disordered" evidence="7">
    <location>
        <begin position="1156"/>
        <end position="1183"/>
    </location>
</feature>
<keyword evidence="10" id="KW-1185">Reference proteome</keyword>
<dbReference type="OrthoDB" id="5046242at2759"/>
<dbReference type="GO" id="GO:0016705">
    <property type="term" value="F:oxidoreductase activity, acting on paired donors, with incorporation or reduction of molecular oxygen"/>
    <property type="evidence" value="ECO:0007669"/>
    <property type="project" value="UniProtKB-ARBA"/>
</dbReference>
<feature type="region of interest" description="Disordered" evidence="7">
    <location>
        <begin position="566"/>
        <end position="590"/>
    </location>
</feature>
<dbReference type="PANTHER" id="PTHR10742:SF410">
    <property type="entry name" value="LYSINE-SPECIFIC HISTONE DEMETHYLASE 2"/>
    <property type="match status" value="1"/>
</dbReference>
<evidence type="ECO:0000259" key="8">
    <source>
        <dbReference type="PROSITE" id="PS50934"/>
    </source>
</evidence>
<dbReference type="SUPFAM" id="SSF54373">
    <property type="entry name" value="FAD-linked reductases, C-terminal domain"/>
    <property type="match status" value="1"/>
</dbReference>